<evidence type="ECO:0000313" key="13">
    <source>
        <dbReference type="Proteomes" id="UP000250079"/>
    </source>
</evidence>
<keyword evidence="2" id="KW-0963">Cytoplasm</keyword>
<dbReference type="OrthoDB" id="9802426at2"/>
<dbReference type="RefSeq" id="WP_088919506.1">
    <property type="nucleotide sequence ID" value="NZ_CP018632.1"/>
</dbReference>
<comment type="subcellular location">
    <subcellularLocation>
        <location evidence="1">Cytoplasm</location>
    </subcellularLocation>
</comment>
<evidence type="ECO:0000259" key="11">
    <source>
        <dbReference type="PROSITE" id="PS51755"/>
    </source>
</evidence>
<sequence>MNPTTSIAVIEDDDDIADIIVSVLAEAGYQVRRFATAASFHETLKTDRPTLCLIDLGLPDENGLDLVRLLSNTHNIPNIIISGKRALTDKLIGLELGADDYIAKPFESAELVARVRTVLRRAGNEGRQVTAPHQSLARFQQWTIDFNSFRLIDEQNNEISLNRSEVEILRVFLNRPHQLLSRSQILEHLQLDVDSNFDRSIDVRISRLRNKLGEDRQNPKIIKTVYGEGYLFAAVVTWVQS</sequence>
<evidence type="ECO:0000256" key="7">
    <source>
        <dbReference type="ARBA" id="ARBA00023163"/>
    </source>
</evidence>
<dbReference type="Pfam" id="PF00486">
    <property type="entry name" value="Trans_reg_C"/>
    <property type="match status" value="1"/>
</dbReference>
<feature type="DNA-binding region" description="OmpR/PhoB-type" evidence="9">
    <location>
        <begin position="134"/>
        <end position="234"/>
    </location>
</feature>
<protein>
    <submittedName>
        <fullName evidence="12">Transcriptional regulatory protein OmpR</fullName>
    </submittedName>
</protein>
<evidence type="ECO:0000256" key="8">
    <source>
        <dbReference type="PROSITE-ProRule" id="PRU00169"/>
    </source>
</evidence>
<dbReference type="Proteomes" id="UP000250079">
    <property type="component" value="Chromosome"/>
</dbReference>
<evidence type="ECO:0000256" key="6">
    <source>
        <dbReference type="ARBA" id="ARBA00023125"/>
    </source>
</evidence>
<dbReference type="GO" id="GO:0000976">
    <property type="term" value="F:transcription cis-regulatory region binding"/>
    <property type="evidence" value="ECO:0007669"/>
    <property type="project" value="TreeGrafter"/>
</dbReference>
<proteinExistence type="predicted"/>
<reference evidence="12 13" key="1">
    <citation type="submission" date="2016-12" db="EMBL/GenBank/DDBJ databases">
        <authorList>
            <person name="Song W.-J."/>
            <person name="Kurnit D.M."/>
        </authorList>
    </citation>
    <scope>NUCLEOTIDE SEQUENCE [LARGE SCALE GENOMIC DNA]</scope>
    <source>
        <strain evidence="12 13">IMCC3135</strain>
    </source>
</reference>
<evidence type="ECO:0000259" key="10">
    <source>
        <dbReference type="PROSITE" id="PS50110"/>
    </source>
</evidence>
<dbReference type="InterPro" id="IPR039420">
    <property type="entry name" value="WalR-like"/>
</dbReference>
<dbReference type="CDD" id="cd00383">
    <property type="entry name" value="trans_reg_C"/>
    <property type="match status" value="1"/>
</dbReference>
<dbReference type="InterPro" id="IPR011006">
    <property type="entry name" value="CheY-like_superfamily"/>
</dbReference>
<organism evidence="12 13">
    <name type="scientific">Granulosicoccus antarcticus IMCC3135</name>
    <dbReference type="NCBI Taxonomy" id="1192854"/>
    <lineage>
        <taxon>Bacteria</taxon>
        <taxon>Pseudomonadati</taxon>
        <taxon>Pseudomonadota</taxon>
        <taxon>Gammaproteobacteria</taxon>
        <taxon>Chromatiales</taxon>
        <taxon>Granulosicoccaceae</taxon>
        <taxon>Granulosicoccus</taxon>
    </lineage>
</organism>
<dbReference type="SMART" id="SM00448">
    <property type="entry name" value="REC"/>
    <property type="match status" value="1"/>
</dbReference>
<keyword evidence="4" id="KW-0902">Two-component regulatory system</keyword>
<evidence type="ECO:0000313" key="12">
    <source>
        <dbReference type="EMBL" id="ASJ74479.1"/>
    </source>
</evidence>
<dbReference type="PROSITE" id="PS51755">
    <property type="entry name" value="OMPR_PHOB"/>
    <property type="match status" value="1"/>
</dbReference>
<dbReference type="KEGG" id="gai:IMCC3135_22035"/>
<evidence type="ECO:0000256" key="1">
    <source>
        <dbReference type="ARBA" id="ARBA00004496"/>
    </source>
</evidence>
<keyword evidence="6 9" id="KW-0238">DNA-binding</keyword>
<dbReference type="FunFam" id="1.10.10.10:FF:000099">
    <property type="entry name" value="Two-component system response regulator TorR"/>
    <property type="match status" value="1"/>
</dbReference>
<dbReference type="EMBL" id="CP018632">
    <property type="protein sequence ID" value="ASJ74479.1"/>
    <property type="molecule type" value="Genomic_DNA"/>
</dbReference>
<dbReference type="Gene3D" id="6.10.250.690">
    <property type="match status" value="1"/>
</dbReference>
<keyword evidence="13" id="KW-1185">Reference proteome</keyword>
<keyword evidence="5" id="KW-0805">Transcription regulation</keyword>
<dbReference type="GO" id="GO:0032993">
    <property type="term" value="C:protein-DNA complex"/>
    <property type="evidence" value="ECO:0007669"/>
    <property type="project" value="TreeGrafter"/>
</dbReference>
<feature type="modified residue" description="4-aspartylphosphate" evidence="8">
    <location>
        <position position="55"/>
    </location>
</feature>
<dbReference type="PROSITE" id="PS50110">
    <property type="entry name" value="RESPONSE_REGULATORY"/>
    <property type="match status" value="1"/>
</dbReference>
<dbReference type="InterPro" id="IPR016032">
    <property type="entry name" value="Sig_transdc_resp-reg_C-effctor"/>
</dbReference>
<keyword evidence="3 8" id="KW-0597">Phosphoprotein</keyword>
<dbReference type="Pfam" id="PF00072">
    <property type="entry name" value="Response_reg"/>
    <property type="match status" value="1"/>
</dbReference>
<evidence type="ECO:0000256" key="5">
    <source>
        <dbReference type="ARBA" id="ARBA00023015"/>
    </source>
</evidence>
<dbReference type="InterPro" id="IPR001789">
    <property type="entry name" value="Sig_transdc_resp-reg_receiver"/>
</dbReference>
<evidence type="ECO:0000256" key="4">
    <source>
        <dbReference type="ARBA" id="ARBA00023012"/>
    </source>
</evidence>
<feature type="domain" description="Response regulatory" evidence="10">
    <location>
        <begin position="6"/>
        <end position="119"/>
    </location>
</feature>
<dbReference type="InterPro" id="IPR036388">
    <property type="entry name" value="WH-like_DNA-bd_sf"/>
</dbReference>
<dbReference type="SMART" id="SM00862">
    <property type="entry name" value="Trans_reg_C"/>
    <property type="match status" value="1"/>
</dbReference>
<dbReference type="GO" id="GO:0000156">
    <property type="term" value="F:phosphorelay response regulator activity"/>
    <property type="evidence" value="ECO:0007669"/>
    <property type="project" value="TreeGrafter"/>
</dbReference>
<dbReference type="InterPro" id="IPR001867">
    <property type="entry name" value="OmpR/PhoB-type_DNA-bd"/>
</dbReference>
<gene>
    <name evidence="12" type="primary">ompR_4</name>
    <name evidence="12" type="ORF">IMCC3135_22035</name>
</gene>
<accession>A0A2Z2NT40</accession>
<dbReference type="SUPFAM" id="SSF46894">
    <property type="entry name" value="C-terminal effector domain of the bipartite response regulators"/>
    <property type="match status" value="1"/>
</dbReference>
<dbReference type="PANTHER" id="PTHR48111">
    <property type="entry name" value="REGULATOR OF RPOS"/>
    <property type="match status" value="1"/>
</dbReference>
<feature type="domain" description="OmpR/PhoB-type" evidence="11">
    <location>
        <begin position="134"/>
        <end position="234"/>
    </location>
</feature>
<evidence type="ECO:0000256" key="2">
    <source>
        <dbReference type="ARBA" id="ARBA00022490"/>
    </source>
</evidence>
<dbReference type="GO" id="GO:0006355">
    <property type="term" value="P:regulation of DNA-templated transcription"/>
    <property type="evidence" value="ECO:0007669"/>
    <property type="project" value="InterPro"/>
</dbReference>
<evidence type="ECO:0000256" key="9">
    <source>
        <dbReference type="PROSITE-ProRule" id="PRU01091"/>
    </source>
</evidence>
<dbReference type="SUPFAM" id="SSF52172">
    <property type="entry name" value="CheY-like"/>
    <property type="match status" value="1"/>
</dbReference>
<name>A0A2Z2NT40_9GAMM</name>
<dbReference type="Gene3D" id="3.40.50.2300">
    <property type="match status" value="1"/>
</dbReference>
<dbReference type="GO" id="GO:0005829">
    <property type="term" value="C:cytosol"/>
    <property type="evidence" value="ECO:0007669"/>
    <property type="project" value="TreeGrafter"/>
</dbReference>
<dbReference type="Gene3D" id="1.10.10.10">
    <property type="entry name" value="Winged helix-like DNA-binding domain superfamily/Winged helix DNA-binding domain"/>
    <property type="match status" value="1"/>
</dbReference>
<keyword evidence="7" id="KW-0804">Transcription</keyword>
<dbReference type="AlphaFoldDB" id="A0A2Z2NT40"/>
<evidence type="ECO:0000256" key="3">
    <source>
        <dbReference type="ARBA" id="ARBA00022553"/>
    </source>
</evidence>
<dbReference type="PANTHER" id="PTHR48111:SF4">
    <property type="entry name" value="DNA-BINDING DUAL TRANSCRIPTIONAL REGULATOR OMPR"/>
    <property type="match status" value="1"/>
</dbReference>